<evidence type="ECO:0000256" key="1">
    <source>
        <dbReference type="SAM" id="MobiDB-lite"/>
    </source>
</evidence>
<accession>A0A6A6A8G7</accession>
<proteinExistence type="predicted"/>
<dbReference type="RefSeq" id="XP_033521884.1">
    <property type="nucleotide sequence ID" value="XM_033668439.1"/>
</dbReference>
<name>A0A6A6A8G7_9PLEO</name>
<evidence type="ECO:0000313" key="2">
    <source>
        <dbReference type="EMBL" id="KAF2127495.1"/>
    </source>
</evidence>
<dbReference type="OrthoDB" id="3438274at2759"/>
<feature type="compositionally biased region" description="Basic and acidic residues" evidence="1">
    <location>
        <begin position="13"/>
        <end position="29"/>
    </location>
</feature>
<reference evidence="2" key="1">
    <citation type="journal article" date="2020" name="Stud. Mycol.">
        <title>101 Dothideomycetes genomes: a test case for predicting lifestyles and emergence of pathogens.</title>
        <authorList>
            <person name="Haridas S."/>
            <person name="Albert R."/>
            <person name="Binder M."/>
            <person name="Bloem J."/>
            <person name="Labutti K."/>
            <person name="Salamov A."/>
            <person name="Andreopoulos B."/>
            <person name="Baker S."/>
            <person name="Barry K."/>
            <person name="Bills G."/>
            <person name="Bluhm B."/>
            <person name="Cannon C."/>
            <person name="Castanera R."/>
            <person name="Culley D."/>
            <person name="Daum C."/>
            <person name="Ezra D."/>
            <person name="Gonzalez J."/>
            <person name="Henrissat B."/>
            <person name="Kuo A."/>
            <person name="Liang C."/>
            <person name="Lipzen A."/>
            <person name="Lutzoni F."/>
            <person name="Magnuson J."/>
            <person name="Mondo S."/>
            <person name="Nolan M."/>
            <person name="Ohm R."/>
            <person name="Pangilinan J."/>
            <person name="Park H.-J."/>
            <person name="Ramirez L."/>
            <person name="Alfaro M."/>
            <person name="Sun H."/>
            <person name="Tritt A."/>
            <person name="Yoshinaga Y."/>
            <person name="Zwiers L.-H."/>
            <person name="Turgeon B."/>
            <person name="Goodwin S."/>
            <person name="Spatafora J."/>
            <person name="Crous P."/>
            <person name="Grigoriev I."/>
        </authorList>
    </citation>
    <scope>NUCLEOTIDE SEQUENCE</scope>
    <source>
        <strain evidence="2">CBS 119687</strain>
    </source>
</reference>
<sequence>MTASIDSIEESSDPDRSLHSIDSDDDVFHGRAGPVLLNKTSEGAKASTDAVSHSLIASELGEEDHISQQALESPTRHPSPDPNTSPGLFRSEDEDSSLVLKRNIKLKYTHSTSSLPNMSGPKRARNTKTKVDDNDAISPQVPKHNSNRHLEEDPEAQTIKTLRDDQHMKFHDIVSHLNQARLARGEAATWTEPAVYSRLVRSTPRLATATHEIGFDPKDYMHLRHPNLYTDDNGTGTTSKAGKKRVKNYDNAMELRVNLRAKLDDQAELETAEKSEQLLLAVAKVERNFWVLVADEMERATTKLYAPEVLRGRYRDI</sequence>
<keyword evidence="3" id="KW-1185">Reference proteome</keyword>
<protein>
    <submittedName>
        <fullName evidence="2">Uncharacterized protein</fullName>
    </submittedName>
</protein>
<organism evidence="2 3">
    <name type="scientific">Dothidotthia symphoricarpi CBS 119687</name>
    <dbReference type="NCBI Taxonomy" id="1392245"/>
    <lineage>
        <taxon>Eukaryota</taxon>
        <taxon>Fungi</taxon>
        <taxon>Dikarya</taxon>
        <taxon>Ascomycota</taxon>
        <taxon>Pezizomycotina</taxon>
        <taxon>Dothideomycetes</taxon>
        <taxon>Pleosporomycetidae</taxon>
        <taxon>Pleosporales</taxon>
        <taxon>Dothidotthiaceae</taxon>
        <taxon>Dothidotthia</taxon>
    </lineage>
</organism>
<gene>
    <name evidence="2" type="ORF">P153DRAFT_368132</name>
</gene>
<dbReference type="AlphaFoldDB" id="A0A6A6A8G7"/>
<feature type="region of interest" description="Disordered" evidence="1">
    <location>
        <begin position="109"/>
        <end position="152"/>
    </location>
</feature>
<dbReference type="GeneID" id="54408871"/>
<dbReference type="Proteomes" id="UP000799771">
    <property type="component" value="Unassembled WGS sequence"/>
</dbReference>
<evidence type="ECO:0000313" key="3">
    <source>
        <dbReference type="Proteomes" id="UP000799771"/>
    </source>
</evidence>
<dbReference type="EMBL" id="ML977510">
    <property type="protein sequence ID" value="KAF2127495.1"/>
    <property type="molecule type" value="Genomic_DNA"/>
</dbReference>
<feature type="region of interest" description="Disordered" evidence="1">
    <location>
        <begin position="1"/>
        <end position="95"/>
    </location>
</feature>